<comment type="caution">
    <text evidence="2">The sequence shown here is derived from an EMBL/GenBank/DDBJ whole genome shotgun (WGS) entry which is preliminary data.</text>
</comment>
<feature type="compositionally biased region" description="Low complexity" evidence="1">
    <location>
        <begin position="1"/>
        <end position="17"/>
    </location>
</feature>
<dbReference type="Gene3D" id="3.40.50.1820">
    <property type="entry name" value="alpha/beta hydrolase"/>
    <property type="match status" value="1"/>
</dbReference>
<dbReference type="RefSeq" id="WP_343759364.1">
    <property type="nucleotide sequence ID" value="NZ_BAAADB010000027.1"/>
</dbReference>
<name>A0ABN1CCK8_9DEIO</name>
<feature type="region of interest" description="Disordered" evidence="1">
    <location>
        <begin position="1"/>
        <end position="20"/>
    </location>
</feature>
<evidence type="ECO:0000256" key="1">
    <source>
        <dbReference type="SAM" id="MobiDB-lite"/>
    </source>
</evidence>
<keyword evidence="3" id="KW-1185">Reference proteome</keyword>
<gene>
    <name evidence="2" type="ORF">GCM10008937_24980</name>
</gene>
<dbReference type="EMBL" id="BAAADB010000027">
    <property type="protein sequence ID" value="GAA0516398.1"/>
    <property type="molecule type" value="Genomic_DNA"/>
</dbReference>
<accession>A0ABN1CCK8</accession>
<dbReference type="InterPro" id="IPR029058">
    <property type="entry name" value="AB_hydrolase_fold"/>
</dbReference>
<evidence type="ECO:0008006" key="4">
    <source>
        <dbReference type="Google" id="ProtNLM"/>
    </source>
</evidence>
<dbReference type="Proteomes" id="UP001500191">
    <property type="component" value="Unassembled WGS sequence"/>
</dbReference>
<evidence type="ECO:0000313" key="2">
    <source>
        <dbReference type="EMBL" id="GAA0516398.1"/>
    </source>
</evidence>
<dbReference type="SUPFAM" id="SSF53474">
    <property type="entry name" value="alpha/beta-Hydrolases"/>
    <property type="match status" value="1"/>
</dbReference>
<sequence length="401" mass="42835">MNTHPSPHASAAPRPTAGSRAARHLHGFPYATVQLDRNGAPVDPAELRQAMSELSTLDPSDVLVLVHGWNATRASAEARYGRYLGHARTLIDGRLAQDLRGRRFAVIGLVWPSIPESLQSPTDASADDVRAAAQEAFPHDAELLRAVRAGQVPDREHVERLIDHVTESEIFTQEPDLPGREPGRASLRGEALDLGTLWRDIVVWASYYEMRERAGRIGESGGRGLVRDIQKAAPSARVHLLGHSFGARLVASVARGPNGDPPLTLASLHLLQGAFSHFGFGAATGPAPEGYFRPVLTNRVVTGPILVTHTGNDLALSILYTLASTFAGHTRSVRGVNPFGAIGVTGALNAGAQRFVLDAAAPLTFGNGQIYNLQSDAVIPNHGDVEQLDVVRAVLRGISVT</sequence>
<proteinExistence type="predicted"/>
<protein>
    <recommendedName>
        <fullName evidence="4">Serine-threonine protein kinase</fullName>
    </recommendedName>
</protein>
<evidence type="ECO:0000313" key="3">
    <source>
        <dbReference type="Proteomes" id="UP001500191"/>
    </source>
</evidence>
<organism evidence="2 3">
    <name type="scientific">Deinococcus depolymerans</name>
    <dbReference type="NCBI Taxonomy" id="392408"/>
    <lineage>
        <taxon>Bacteria</taxon>
        <taxon>Thermotogati</taxon>
        <taxon>Deinococcota</taxon>
        <taxon>Deinococci</taxon>
        <taxon>Deinococcales</taxon>
        <taxon>Deinococcaceae</taxon>
        <taxon>Deinococcus</taxon>
    </lineage>
</organism>
<reference evidence="2 3" key="1">
    <citation type="journal article" date="2019" name="Int. J. Syst. Evol. Microbiol.">
        <title>The Global Catalogue of Microorganisms (GCM) 10K type strain sequencing project: providing services to taxonomists for standard genome sequencing and annotation.</title>
        <authorList>
            <consortium name="The Broad Institute Genomics Platform"/>
            <consortium name="The Broad Institute Genome Sequencing Center for Infectious Disease"/>
            <person name="Wu L."/>
            <person name="Ma J."/>
        </authorList>
    </citation>
    <scope>NUCLEOTIDE SEQUENCE [LARGE SCALE GENOMIC DNA]</scope>
    <source>
        <strain evidence="2 3">JCM 14368</strain>
    </source>
</reference>